<evidence type="ECO:0000259" key="1">
    <source>
        <dbReference type="Pfam" id="PF13223"/>
    </source>
</evidence>
<dbReference type="InterPro" id="IPR025109">
    <property type="entry name" value="DUF4031"/>
</dbReference>
<name>A0A6J7UWE9_9ZZZZ</name>
<accession>A0A6J7UWE9</accession>
<evidence type="ECO:0000313" key="3">
    <source>
        <dbReference type="EMBL" id="CAB5068247.1"/>
    </source>
</evidence>
<proteinExistence type="predicted"/>
<protein>
    <submittedName>
        <fullName evidence="3">Unannotated protein</fullName>
    </submittedName>
</protein>
<dbReference type="AlphaFoldDB" id="A0A6J7UWE9"/>
<reference evidence="3" key="1">
    <citation type="submission" date="2020-05" db="EMBL/GenBank/DDBJ databases">
        <authorList>
            <person name="Chiriac C."/>
            <person name="Salcher M."/>
            <person name="Ghai R."/>
            <person name="Kavagutti S V."/>
        </authorList>
    </citation>
    <scope>NUCLEOTIDE SEQUENCE</scope>
</reference>
<dbReference type="EMBL" id="CAFBQU010000090">
    <property type="protein sequence ID" value="CAB5068247.1"/>
    <property type="molecule type" value="Genomic_DNA"/>
</dbReference>
<organism evidence="3">
    <name type="scientific">freshwater metagenome</name>
    <dbReference type="NCBI Taxonomy" id="449393"/>
    <lineage>
        <taxon>unclassified sequences</taxon>
        <taxon>metagenomes</taxon>
        <taxon>ecological metagenomes</taxon>
    </lineage>
</organism>
<feature type="domain" description="DUF4031" evidence="1">
    <location>
        <begin position="12"/>
        <end position="86"/>
    </location>
</feature>
<dbReference type="Pfam" id="PF13223">
    <property type="entry name" value="DUF4031"/>
    <property type="match status" value="1"/>
</dbReference>
<sequence>MWLWVWLSLTVILVDPSHWWFRDKRWCHLVSDANLEELHLFAEELGVPRKGFQGDHYDIPDEYRTRAIAMGATAVPSRELLQRLKAAGLRFTPSQRRAWGSTLRPDLKSENHARTN</sequence>
<gene>
    <name evidence="2" type="ORF">UFOPK4098_00836</name>
    <name evidence="3" type="ORF">UFOPK4347_01732</name>
</gene>
<evidence type="ECO:0000313" key="2">
    <source>
        <dbReference type="EMBL" id="CAB5020523.1"/>
    </source>
</evidence>
<dbReference type="EMBL" id="CAFBPN010000037">
    <property type="protein sequence ID" value="CAB5020523.1"/>
    <property type="molecule type" value="Genomic_DNA"/>
</dbReference>